<evidence type="ECO:0008006" key="4">
    <source>
        <dbReference type="Google" id="ProtNLM"/>
    </source>
</evidence>
<keyword evidence="3" id="KW-1185">Reference proteome</keyword>
<name>A0A7J6WZU8_THATH</name>
<reference evidence="2 3" key="1">
    <citation type="submission" date="2020-06" db="EMBL/GenBank/DDBJ databases">
        <title>Transcriptomic and genomic resources for Thalictrum thalictroides and T. hernandezii: Facilitating candidate gene discovery in an emerging model plant lineage.</title>
        <authorList>
            <person name="Arias T."/>
            <person name="Riano-Pachon D.M."/>
            <person name="Di Stilio V.S."/>
        </authorList>
    </citation>
    <scope>NUCLEOTIDE SEQUENCE [LARGE SCALE GENOMIC DNA]</scope>
    <source>
        <strain evidence="3">cv. WT478/WT964</strain>
        <tissue evidence="2">Leaves</tissue>
    </source>
</reference>
<dbReference type="PANTHER" id="PTHR31286:SF180">
    <property type="entry name" value="OS10G0362600 PROTEIN"/>
    <property type="match status" value="1"/>
</dbReference>
<protein>
    <recommendedName>
        <fullName evidence="4">DUF4283 domain-containing protein</fullName>
    </recommendedName>
</protein>
<feature type="non-terminal residue" evidence="2">
    <location>
        <position position="531"/>
    </location>
</feature>
<feature type="region of interest" description="Disordered" evidence="1">
    <location>
        <begin position="314"/>
        <end position="367"/>
    </location>
</feature>
<dbReference type="AlphaFoldDB" id="A0A7J6WZU8"/>
<dbReference type="PANTHER" id="PTHR31286">
    <property type="entry name" value="GLYCINE-RICH CELL WALL STRUCTURAL PROTEIN 1.8-LIKE"/>
    <property type="match status" value="1"/>
</dbReference>
<gene>
    <name evidence="2" type="ORF">FRX31_007410</name>
</gene>
<accession>A0A7J6WZU8</accession>
<dbReference type="Proteomes" id="UP000554482">
    <property type="component" value="Unassembled WGS sequence"/>
</dbReference>
<dbReference type="InterPro" id="IPR040256">
    <property type="entry name" value="At4g02000-like"/>
</dbReference>
<dbReference type="EMBL" id="JABWDY010007349">
    <property type="protein sequence ID" value="KAF5203006.1"/>
    <property type="molecule type" value="Genomic_DNA"/>
</dbReference>
<evidence type="ECO:0000313" key="2">
    <source>
        <dbReference type="EMBL" id="KAF5203006.1"/>
    </source>
</evidence>
<evidence type="ECO:0000256" key="1">
    <source>
        <dbReference type="SAM" id="MobiDB-lite"/>
    </source>
</evidence>
<comment type="caution">
    <text evidence="2">The sequence shown here is derived from an EMBL/GenBank/DDBJ whole genome shotgun (WGS) entry which is preliminary data.</text>
</comment>
<proteinExistence type="predicted"/>
<organism evidence="2 3">
    <name type="scientific">Thalictrum thalictroides</name>
    <name type="common">Rue-anemone</name>
    <name type="synonym">Anemone thalictroides</name>
    <dbReference type="NCBI Taxonomy" id="46969"/>
    <lineage>
        <taxon>Eukaryota</taxon>
        <taxon>Viridiplantae</taxon>
        <taxon>Streptophyta</taxon>
        <taxon>Embryophyta</taxon>
        <taxon>Tracheophyta</taxon>
        <taxon>Spermatophyta</taxon>
        <taxon>Magnoliopsida</taxon>
        <taxon>Ranunculales</taxon>
        <taxon>Ranunculaceae</taxon>
        <taxon>Thalictroideae</taxon>
        <taxon>Thalictrum</taxon>
    </lineage>
</organism>
<dbReference type="OrthoDB" id="1111599at2759"/>
<evidence type="ECO:0000313" key="3">
    <source>
        <dbReference type="Proteomes" id="UP000554482"/>
    </source>
</evidence>
<sequence>MRATKTKWSVRETSNVLRAGPNCFICRFHKQDDHDRIINKQPWQILGHLVLLESFSTGHDFKTIQFHTMPLWISFSGLELEHYSTETVGMIATAAGRVAEVLPNGVIPRTAEGYRARVHVLVQFPLVEGTMVNTLTKGDVWISFNYNNLPPLFCVTCRYLGHNRHNCNYTATTQDFQVLMIGYQGNDAQNGQASGETATANGYDGQVAMEQMNTWPHEIATPQGPISHLGQASDANEPTLTEQAQLNDESPLPKSKQLIHMWTETGLLTNEEVNTWAHPPTTNQTLNQKLATENAPNSPSHIHSATNLHNLNHTIGALPNIPPPAADGGSNPTINRRRGRPPGATNKAPKTTKLHKEKSTMVPKSCGSISKKRKTIEIEEVIGDNIPYIPQHPSSPIVTQPNNPSMISATTSAFSMDFIRQLLQNPETASILVNDGIINPELLTLITSAPPPAKSPTSIFDGPYAVASDDENEIEIEGLNSNDAITNASDIHSELTHTVAVELITVNQEGITGINQSNDPLLYPTPSLYTE</sequence>